<evidence type="ECO:0000256" key="3">
    <source>
        <dbReference type="ARBA" id="ARBA00022729"/>
    </source>
</evidence>
<dbReference type="SUPFAM" id="SSF53850">
    <property type="entry name" value="Periplasmic binding protein-like II"/>
    <property type="match status" value="1"/>
</dbReference>
<gene>
    <name evidence="6" type="ORF">FL583_12535</name>
</gene>
<keyword evidence="4" id="KW-0574">Periplasm</keyword>
<dbReference type="InterPro" id="IPR006059">
    <property type="entry name" value="SBP"/>
</dbReference>
<dbReference type="CDD" id="cd13590">
    <property type="entry name" value="PBP2_PotD_PotF_like"/>
    <property type="match status" value="1"/>
</dbReference>
<proteinExistence type="predicted"/>
<dbReference type="PROSITE" id="PS51318">
    <property type="entry name" value="TAT"/>
    <property type="match status" value="1"/>
</dbReference>
<name>A0A545ATX9_9ACTN</name>
<dbReference type="PANTHER" id="PTHR30222:SF17">
    <property type="entry name" value="SPERMIDINE_PUTRESCINE-BINDING PERIPLASMIC PROTEIN"/>
    <property type="match status" value="1"/>
</dbReference>
<evidence type="ECO:0000256" key="5">
    <source>
        <dbReference type="SAM" id="SignalP"/>
    </source>
</evidence>
<keyword evidence="7" id="KW-1185">Reference proteome</keyword>
<protein>
    <submittedName>
        <fullName evidence="6">Spermidine/putrescine ABC transporter substrate-binding protein</fullName>
    </submittedName>
</protein>
<dbReference type="EMBL" id="VIRS01000007">
    <property type="protein sequence ID" value="TQS44782.1"/>
    <property type="molecule type" value="Genomic_DNA"/>
</dbReference>
<comment type="subcellular location">
    <subcellularLocation>
        <location evidence="1">Periplasm</location>
    </subcellularLocation>
</comment>
<dbReference type="InterPro" id="IPR001188">
    <property type="entry name" value="Sperm_putr-bd"/>
</dbReference>
<feature type="signal peptide" evidence="5">
    <location>
        <begin position="1"/>
        <end position="32"/>
    </location>
</feature>
<evidence type="ECO:0000256" key="4">
    <source>
        <dbReference type="ARBA" id="ARBA00022764"/>
    </source>
</evidence>
<dbReference type="OrthoDB" id="9813777at2"/>
<evidence type="ECO:0000256" key="2">
    <source>
        <dbReference type="ARBA" id="ARBA00022448"/>
    </source>
</evidence>
<dbReference type="GO" id="GO:0019808">
    <property type="term" value="F:polyamine binding"/>
    <property type="evidence" value="ECO:0007669"/>
    <property type="project" value="InterPro"/>
</dbReference>
<dbReference type="InParanoid" id="A0A545ATX9"/>
<evidence type="ECO:0000313" key="7">
    <source>
        <dbReference type="Proteomes" id="UP000317982"/>
    </source>
</evidence>
<keyword evidence="3 5" id="KW-0732">Signal</keyword>
<feature type="chain" id="PRO_5021700219" evidence="5">
    <location>
        <begin position="33"/>
        <end position="379"/>
    </location>
</feature>
<accession>A0A545ATX9</accession>
<dbReference type="Pfam" id="PF13416">
    <property type="entry name" value="SBP_bac_8"/>
    <property type="match status" value="1"/>
</dbReference>
<dbReference type="PROSITE" id="PS51257">
    <property type="entry name" value="PROKAR_LIPOPROTEIN"/>
    <property type="match status" value="1"/>
</dbReference>
<keyword evidence="2" id="KW-0813">Transport</keyword>
<evidence type="ECO:0000313" key="6">
    <source>
        <dbReference type="EMBL" id="TQS44782.1"/>
    </source>
</evidence>
<dbReference type="GO" id="GO:0042597">
    <property type="term" value="C:periplasmic space"/>
    <property type="evidence" value="ECO:0007669"/>
    <property type="project" value="UniProtKB-SubCell"/>
</dbReference>
<dbReference type="GO" id="GO:0015846">
    <property type="term" value="P:polyamine transport"/>
    <property type="evidence" value="ECO:0007669"/>
    <property type="project" value="InterPro"/>
</dbReference>
<dbReference type="Gene3D" id="3.40.190.10">
    <property type="entry name" value="Periplasmic binding protein-like II"/>
    <property type="match status" value="2"/>
</dbReference>
<dbReference type="PANTHER" id="PTHR30222">
    <property type="entry name" value="SPERMIDINE/PUTRESCINE-BINDING PERIPLASMIC PROTEIN"/>
    <property type="match status" value="1"/>
</dbReference>
<dbReference type="RefSeq" id="WP_142704764.1">
    <property type="nucleotide sequence ID" value="NZ_VIRS01000007.1"/>
</dbReference>
<dbReference type="Proteomes" id="UP000317982">
    <property type="component" value="Unassembled WGS sequence"/>
</dbReference>
<evidence type="ECO:0000256" key="1">
    <source>
        <dbReference type="ARBA" id="ARBA00004418"/>
    </source>
</evidence>
<comment type="caution">
    <text evidence="6">The sequence shown here is derived from an EMBL/GenBank/DDBJ whole genome shotgun (WGS) entry which is preliminary data.</text>
</comment>
<dbReference type="PRINTS" id="PR00909">
    <property type="entry name" value="SPERMDNBNDNG"/>
</dbReference>
<dbReference type="InterPro" id="IPR006311">
    <property type="entry name" value="TAT_signal"/>
</dbReference>
<dbReference type="AlphaFoldDB" id="A0A545ATX9"/>
<sequence>MRKTLRPGPTGFIDRRAFLGGSLSLAALAALAACGDDSSSSSTKAAPALKAAKDGDTLNLYAWDGYFAPEVIDGFEKKYGITVKQTATASMNDMIQKITAKQPFDIAIQNSTFLQQVTSVGLLHQINHDALTNWGEVIEYFNDPYFDPGAKYSVGYAMAPVGLAYRKSKYTNLTKSWKDLWTNVDTDPKHVYLIDDYQISLSVALMYLGLDANSDKQDDLDKAVDAIRSIKGKLGGFNSTNTVQALSSGQATLLPSYTGNVYTALSQAKDAADLDFQLCKEGQLFNDDVMTIPINAPHTGNAMLFLDWVLAPEQMAANVKYIGYPVPTKTGMATYDTLVKGHDFLTFGTSLLSDTKAWQKGLTATQRTMWNAAWLKVQA</sequence>
<organism evidence="6 7">
    <name type="scientific">Cryptosporangium phraense</name>
    <dbReference type="NCBI Taxonomy" id="2593070"/>
    <lineage>
        <taxon>Bacteria</taxon>
        <taxon>Bacillati</taxon>
        <taxon>Actinomycetota</taxon>
        <taxon>Actinomycetes</taxon>
        <taxon>Cryptosporangiales</taxon>
        <taxon>Cryptosporangiaceae</taxon>
        <taxon>Cryptosporangium</taxon>
    </lineage>
</organism>
<reference evidence="6 7" key="1">
    <citation type="submission" date="2019-07" db="EMBL/GenBank/DDBJ databases">
        <title>Cryptosporangium phraense sp. nov., isolated from plant litter.</title>
        <authorList>
            <person name="Suriyachadkun C."/>
        </authorList>
    </citation>
    <scope>NUCLEOTIDE SEQUENCE [LARGE SCALE GENOMIC DNA]</scope>
    <source>
        <strain evidence="6 7">A-T 5661</strain>
    </source>
</reference>